<dbReference type="EMBL" id="LQOJ01000004">
    <property type="protein sequence ID" value="ORV10155.1"/>
    <property type="molecule type" value="Genomic_DNA"/>
</dbReference>
<keyword evidence="2" id="KW-1185">Reference proteome</keyword>
<dbReference type="STRING" id="1793.AWC04_00865"/>
<evidence type="ECO:0000313" key="1">
    <source>
        <dbReference type="EMBL" id="ORV10155.1"/>
    </source>
</evidence>
<evidence type="ECO:0000313" key="2">
    <source>
        <dbReference type="Proteomes" id="UP000193484"/>
    </source>
</evidence>
<protein>
    <submittedName>
        <fullName evidence="1">Uncharacterized protein</fullName>
    </submittedName>
</protein>
<dbReference type="AlphaFoldDB" id="A0A1X1RNA8"/>
<gene>
    <name evidence="1" type="ORF">AWC04_00865</name>
</gene>
<reference evidence="1 2" key="1">
    <citation type="submission" date="2016-01" db="EMBL/GenBank/DDBJ databases">
        <title>The new phylogeny of the genus Mycobacterium.</title>
        <authorList>
            <person name="Tarcisio F."/>
            <person name="Conor M."/>
            <person name="Antonella G."/>
            <person name="Elisabetta G."/>
            <person name="Giulia F.S."/>
            <person name="Sara T."/>
            <person name="Anna F."/>
            <person name="Clotilde B."/>
            <person name="Roberto B."/>
            <person name="Veronica D.S."/>
            <person name="Fabio R."/>
            <person name="Monica P."/>
            <person name="Olivier J."/>
            <person name="Enrico T."/>
            <person name="Nicola S."/>
        </authorList>
    </citation>
    <scope>NUCLEOTIDE SEQUENCE [LARGE SCALE GENOMIC DNA]</scope>
    <source>
        <strain evidence="1 2">DSM 44179</strain>
    </source>
</reference>
<comment type="caution">
    <text evidence="1">The sequence shown here is derived from an EMBL/GenBank/DDBJ whole genome shotgun (WGS) entry which is preliminary data.</text>
</comment>
<organism evidence="1 2">
    <name type="scientific">Mycolicibacterium fallax</name>
    <name type="common">Mycobacterium fallax</name>
    <dbReference type="NCBI Taxonomy" id="1793"/>
    <lineage>
        <taxon>Bacteria</taxon>
        <taxon>Bacillati</taxon>
        <taxon>Actinomycetota</taxon>
        <taxon>Actinomycetes</taxon>
        <taxon>Mycobacteriales</taxon>
        <taxon>Mycobacteriaceae</taxon>
        <taxon>Mycolicibacterium</taxon>
    </lineage>
</organism>
<sequence>MFADALARCAATEPALPADRSGDLIDLADRLRAPLTVAVRGRPGVGRRTVARALTCAGVTTVDRGAELVVRVLAEVPKPEDLAALAGPDRPGLLILNKADLTGFRPGGPVAAAARYCVRLAASTGVPAEPMVALAAVAADGLADGPEDPDGGALAALRVLVTAPADLSSPDAFLAGAHPLSARVRAGLLERLDLFGIAHAVVALRADPAAGGAEVCAALRRAGRIEPVIAALARAGATPMYRRVAAATARLRELACGDPDAEDAVAGFLAGDDAVAARAAAAAAVLASAGLTVESGAADPEGPGRPEPGLRAALRWRRYRDGPLDALHRDCAGDLVRAALRPAPAGPTRCGPTR</sequence>
<accession>A0A1X1RNA8</accession>
<name>A0A1X1RNA8_MYCFA</name>
<dbReference type="Proteomes" id="UP000193484">
    <property type="component" value="Unassembled WGS sequence"/>
</dbReference>
<proteinExistence type="predicted"/>